<protein>
    <submittedName>
        <fullName evidence="1">Uncharacterized protein</fullName>
    </submittedName>
</protein>
<reference evidence="1" key="1">
    <citation type="submission" date="2016-04" db="EMBL/GenBank/DDBJ databases">
        <authorList>
            <person name="Evans L.H."/>
            <person name="Alamgir A."/>
            <person name="Owens N."/>
            <person name="Weber N.D."/>
            <person name="Virtaneva K."/>
            <person name="Barbian K."/>
            <person name="Babar A."/>
            <person name="Rosenke K."/>
        </authorList>
    </citation>
    <scope>NUCLEOTIDE SEQUENCE</scope>
    <source>
        <strain evidence="1">92-3</strain>
    </source>
</reference>
<organism evidence="1">
    <name type="scientific">uncultured Citrobacter sp</name>
    <dbReference type="NCBI Taxonomy" id="200446"/>
    <lineage>
        <taxon>Bacteria</taxon>
        <taxon>Pseudomonadati</taxon>
        <taxon>Pseudomonadota</taxon>
        <taxon>Gammaproteobacteria</taxon>
        <taxon>Enterobacterales</taxon>
        <taxon>Enterobacteriaceae</taxon>
        <taxon>Citrobacter</taxon>
        <taxon>environmental samples</taxon>
    </lineage>
</organism>
<proteinExistence type="predicted"/>
<accession>A0A212IK74</accession>
<evidence type="ECO:0000313" key="1">
    <source>
        <dbReference type="EMBL" id="SBV67198.1"/>
    </source>
</evidence>
<sequence>MFYFEIKTSFQAMAPLRKGMDCRRRDYATQRVAKGSISSVSTDKDARFSM</sequence>
<gene>
    <name evidence="1" type="ORF">KM92CIT3_80211</name>
</gene>
<dbReference type="EMBL" id="FLUB01000020">
    <property type="protein sequence ID" value="SBV67198.1"/>
    <property type="molecule type" value="Genomic_DNA"/>
</dbReference>
<name>A0A212IK74_9ENTR</name>
<dbReference type="AlphaFoldDB" id="A0A212IK74"/>